<dbReference type="RefSeq" id="WP_163156380.1">
    <property type="nucleotide sequence ID" value="NZ_VKHP01000085.1"/>
</dbReference>
<name>A0A6P1BJ40_9BRAD</name>
<proteinExistence type="predicted"/>
<dbReference type="EMBL" id="VKHP01000085">
    <property type="protein sequence ID" value="NEU98249.1"/>
    <property type="molecule type" value="Genomic_DNA"/>
</dbReference>
<reference evidence="1 2" key="1">
    <citation type="journal article" date="2020" name="Arch. Microbiol.">
        <title>Bradyrhizobium uaiense sp. nov., a new highly efficient cowpea symbiont.</title>
        <authorList>
            <person name="Cabral Michel D."/>
            <person name="Azarias Guimaraes A."/>
            <person name="Martins da Costa E."/>
            <person name="Soares de Carvalho T."/>
            <person name="Balsanelli E."/>
            <person name="Willems A."/>
            <person name="Maltempi de Souza E."/>
            <person name="de Souza Moreira F.M."/>
        </authorList>
    </citation>
    <scope>NUCLEOTIDE SEQUENCE [LARGE SCALE GENOMIC DNA]</scope>
    <source>
        <strain evidence="1 2">UFLA 03-164</strain>
    </source>
</reference>
<evidence type="ECO:0000313" key="1">
    <source>
        <dbReference type="EMBL" id="NEU98249.1"/>
    </source>
</evidence>
<comment type="caution">
    <text evidence="1">The sequence shown here is derived from an EMBL/GenBank/DDBJ whole genome shotgun (WGS) entry which is preliminary data.</text>
</comment>
<dbReference type="Proteomes" id="UP000468531">
    <property type="component" value="Unassembled WGS sequence"/>
</dbReference>
<dbReference type="AlphaFoldDB" id="A0A6P1BJ40"/>
<evidence type="ECO:0000313" key="2">
    <source>
        <dbReference type="Proteomes" id="UP000468531"/>
    </source>
</evidence>
<organism evidence="1 2">
    <name type="scientific">Bradyrhizobium uaiense</name>
    <dbReference type="NCBI Taxonomy" id="2594946"/>
    <lineage>
        <taxon>Bacteria</taxon>
        <taxon>Pseudomonadati</taxon>
        <taxon>Pseudomonadota</taxon>
        <taxon>Alphaproteobacteria</taxon>
        <taxon>Hyphomicrobiales</taxon>
        <taxon>Nitrobacteraceae</taxon>
        <taxon>Bradyrhizobium</taxon>
    </lineage>
</organism>
<sequence length="77" mass="7960">MTAGRVAEVCGIGIGCALAPHSVARIQLQHFGKGGNLLGIIVVLRRYFSSPGISPVCAIILPAASRSFPDKDRNGSA</sequence>
<accession>A0A6P1BJ40</accession>
<protein>
    <submittedName>
        <fullName evidence="1">Uncharacterized protein</fullName>
    </submittedName>
</protein>
<keyword evidence="2" id="KW-1185">Reference proteome</keyword>
<gene>
    <name evidence="1" type="ORF">FNJ47_21075</name>
</gene>